<keyword evidence="1" id="KW-0472">Membrane</keyword>
<feature type="transmembrane region" description="Helical" evidence="1">
    <location>
        <begin position="86"/>
        <end position="109"/>
    </location>
</feature>
<evidence type="ECO:0000256" key="1">
    <source>
        <dbReference type="SAM" id="Phobius"/>
    </source>
</evidence>
<evidence type="ECO:0008006" key="4">
    <source>
        <dbReference type="Google" id="ProtNLM"/>
    </source>
</evidence>
<proteinExistence type="predicted"/>
<dbReference type="EMBL" id="JAUSTY010000005">
    <property type="protein sequence ID" value="MDQ0165574.1"/>
    <property type="molecule type" value="Genomic_DNA"/>
</dbReference>
<dbReference type="Pfam" id="PF14087">
    <property type="entry name" value="DUF4267"/>
    <property type="match status" value="1"/>
</dbReference>
<organism evidence="2 3">
    <name type="scientific">Caldalkalibacillus horti</name>
    <dbReference type="NCBI Taxonomy" id="77523"/>
    <lineage>
        <taxon>Bacteria</taxon>
        <taxon>Bacillati</taxon>
        <taxon>Bacillota</taxon>
        <taxon>Bacilli</taxon>
        <taxon>Bacillales</taxon>
        <taxon>Bacillaceae</taxon>
        <taxon>Caldalkalibacillus</taxon>
    </lineage>
</organism>
<feature type="transmembrane region" description="Helical" evidence="1">
    <location>
        <begin position="58"/>
        <end position="79"/>
    </location>
</feature>
<feature type="transmembrane region" description="Helical" evidence="1">
    <location>
        <begin position="20"/>
        <end position="38"/>
    </location>
</feature>
<comment type="caution">
    <text evidence="2">The sequence shown here is derived from an EMBL/GenBank/DDBJ whole genome shotgun (WGS) entry which is preliminary data.</text>
</comment>
<accession>A0ABT9VXH2</accession>
<evidence type="ECO:0000313" key="3">
    <source>
        <dbReference type="Proteomes" id="UP001235840"/>
    </source>
</evidence>
<keyword evidence="1" id="KW-1133">Transmembrane helix</keyword>
<gene>
    <name evidence="2" type="ORF">J2S11_001475</name>
</gene>
<dbReference type="InterPro" id="IPR025363">
    <property type="entry name" value="DUF4267"/>
</dbReference>
<name>A0ABT9VXH2_9BACI</name>
<sequence length="153" mass="16932">MKEKVENKRKKWGPKSLSFWLIMVCAFGLIALGINGFIQPLAASRAFGLEIVSPLDSGYVRAKAARDLVLGISIIVLVFMRIKKVLIAFSLVSAIIPFIDGILVLTQYGGELKDSWQHFITMLGVLFISFLLWKEKGMDSSVEDLKKKAVGTA</sequence>
<keyword evidence="1" id="KW-0812">Transmembrane</keyword>
<dbReference type="Proteomes" id="UP001235840">
    <property type="component" value="Unassembled WGS sequence"/>
</dbReference>
<evidence type="ECO:0000313" key="2">
    <source>
        <dbReference type="EMBL" id="MDQ0165574.1"/>
    </source>
</evidence>
<feature type="transmembrane region" description="Helical" evidence="1">
    <location>
        <begin position="115"/>
        <end position="133"/>
    </location>
</feature>
<dbReference type="RefSeq" id="WP_307392816.1">
    <property type="nucleotide sequence ID" value="NZ_BAAADK010000011.1"/>
</dbReference>
<protein>
    <recommendedName>
        <fullName evidence="4">DUF4267 domain-containing protein</fullName>
    </recommendedName>
</protein>
<keyword evidence="3" id="KW-1185">Reference proteome</keyword>
<reference evidence="2 3" key="1">
    <citation type="submission" date="2023-07" db="EMBL/GenBank/DDBJ databases">
        <title>Genomic Encyclopedia of Type Strains, Phase IV (KMG-IV): sequencing the most valuable type-strain genomes for metagenomic binning, comparative biology and taxonomic classification.</title>
        <authorList>
            <person name="Goeker M."/>
        </authorList>
    </citation>
    <scope>NUCLEOTIDE SEQUENCE [LARGE SCALE GENOMIC DNA]</scope>
    <source>
        <strain evidence="2 3">DSM 12751</strain>
    </source>
</reference>